<evidence type="ECO:0000259" key="1">
    <source>
        <dbReference type="Pfam" id="PF06223"/>
    </source>
</evidence>
<organism evidence="2 3">
    <name type="scientific">Halomonas eurihalina</name>
    <dbReference type="NCBI Taxonomy" id="42566"/>
    <lineage>
        <taxon>Bacteria</taxon>
        <taxon>Pseudomonadati</taxon>
        <taxon>Pseudomonadota</taxon>
        <taxon>Gammaproteobacteria</taxon>
        <taxon>Oceanospirillales</taxon>
        <taxon>Halomonadaceae</taxon>
        <taxon>Halomonas</taxon>
    </lineage>
</organism>
<protein>
    <recommendedName>
        <fullName evidence="1">Minor tail T domain-containing protein</fullName>
    </recommendedName>
</protein>
<dbReference type="RefSeq" id="WP_149320478.1">
    <property type="nucleotide sequence ID" value="NZ_JARWAH010000001.1"/>
</dbReference>
<dbReference type="Proteomes" id="UP000324260">
    <property type="component" value="Unassembled WGS sequence"/>
</dbReference>
<dbReference type="InterPro" id="IPR009350">
    <property type="entry name" value="Phage_tail_T"/>
</dbReference>
<reference evidence="2 3" key="1">
    <citation type="submission" date="2019-08" db="EMBL/GenBank/DDBJ databases">
        <title>Draft Genome Sequence of Halomonas eurihalina Isolated from Preserved Hide-surface.</title>
        <authorList>
            <person name="Hussain S.A."/>
            <person name="Xu A."/>
            <person name="Sarker M."/>
            <person name="Sommers C."/>
        </authorList>
    </citation>
    <scope>NUCLEOTIDE SEQUENCE [LARGE SCALE GENOMIC DNA]</scope>
    <source>
        <strain evidence="2 3">MS1</strain>
    </source>
</reference>
<comment type="caution">
    <text evidence="2">The sequence shown here is derived from an EMBL/GenBank/DDBJ whole genome shotgun (WGS) entry which is preliminary data.</text>
</comment>
<name>A0A5D9DBH4_HALER</name>
<dbReference type="AlphaFoldDB" id="A0A5D9DBH4"/>
<sequence length="89" mass="10385">MCGIGGRTIAEAQQRLSYTEFLQWVAFRRKRGSLHWGMRSERDAAMLATLYANYHRKPHTPPHAISDFMPHDREDEGAISLEEAMEEWH</sequence>
<dbReference type="Pfam" id="PF06223">
    <property type="entry name" value="Phage_tail_T"/>
    <property type="match status" value="1"/>
</dbReference>
<dbReference type="OrthoDB" id="6628031at2"/>
<proteinExistence type="predicted"/>
<feature type="domain" description="Minor tail T" evidence="1">
    <location>
        <begin position="17"/>
        <end position="88"/>
    </location>
</feature>
<dbReference type="EMBL" id="VTPU01000001">
    <property type="protein sequence ID" value="TZG41284.1"/>
    <property type="molecule type" value="Genomic_DNA"/>
</dbReference>
<evidence type="ECO:0000313" key="2">
    <source>
        <dbReference type="EMBL" id="TZG41284.1"/>
    </source>
</evidence>
<keyword evidence="3" id="KW-1185">Reference proteome</keyword>
<gene>
    <name evidence="2" type="ORF">FZZ93_01065</name>
</gene>
<accession>A0A5D9DBH4</accession>
<evidence type="ECO:0000313" key="3">
    <source>
        <dbReference type="Proteomes" id="UP000324260"/>
    </source>
</evidence>